<dbReference type="PANTHER" id="PTHR37422:SF17">
    <property type="entry name" value="O-ANTIGEN LIGASE"/>
    <property type="match status" value="1"/>
</dbReference>
<evidence type="ECO:0000256" key="1">
    <source>
        <dbReference type="ARBA" id="ARBA00004141"/>
    </source>
</evidence>
<keyword evidence="4 5" id="KW-0472">Membrane</keyword>
<dbReference type="EMBL" id="CP000383">
    <property type="protein sequence ID" value="ABG60133.1"/>
    <property type="molecule type" value="Genomic_DNA"/>
</dbReference>
<protein>
    <recommendedName>
        <fullName evidence="6">O-antigen ligase-related domain-containing protein</fullName>
    </recommendedName>
</protein>
<sequence>MIFILFMRLVGFSTISDSAAIAKVLKTGIGLIMTTITIFIFYRLVKKGFIPSFRYQHVLTILFYCLYLSLGLISLVWTSDVAVSALQITRDIEMLVFSFFFIYIIVMLNHYYPEDFIRISAIMGPAIVLNLSIFLIGNIVAPDIFIRKTHGGEVSRLGGQMMNPNELGMLCGVAIACCFAELKQKANLIWNTIMILIALYALFITGSRSSMIGFFLVAMYYVIISKSYTLKATVVAVGILIMPIVVNVIFLKEGAKTSGTSGAEEVLSMTGRLPFWQALLSEGLPREPLLGFGFMRINYTTYFQGAHTYPAAMTHNTFIQVLMNLGLIGFFIVLIQMVFMVRTIIKVEDKAQKELIFTLLMPILINSFTEFGIWGEVNYSILFYQILILTMVVRYKNRFSILEKIIQKKKLGIG</sequence>
<reference evidence="7 8" key="1">
    <citation type="journal article" date="2007" name="Appl. Environ. Microbiol.">
        <title>Genome sequence of the cellulolytic gliding bacterium Cytophaga hutchinsonii.</title>
        <authorList>
            <person name="Xie G."/>
            <person name="Bruce D.C."/>
            <person name="Challacombe J.F."/>
            <person name="Chertkov O."/>
            <person name="Detter J.C."/>
            <person name="Gilna P."/>
            <person name="Han C.S."/>
            <person name="Lucas S."/>
            <person name="Misra M."/>
            <person name="Myers G.L."/>
            <person name="Richardson P."/>
            <person name="Tapia R."/>
            <person name="Thayer N."/>
            <person name="Thompson L.S."/>
            <person name="Brettin T.S."/>
            <person name="Henrissat B."/>
            <person name="Wilson D.B."/>
            <person name="McBride M.J."/>
        </authorList>
    </citation>
    <scope>NUCLEOTIDE SEQUENCE [LARGE SCALE GENOMIC DNA]</scope>
    <source>
        <strain evidence="8">ATCC 33406 / DSM 1761 / CIP 103989 / NBRC 15051 / NCIMB 9469 / D465</strain>
    </source>
</reference>
<feature type="transmembrane region" description="Helical" evidence="5">
    <location>
        <begin position="92"/>
        <end position="112"/>
    </location>
</feature>
<dbReference type="PANTHER" id="PTHR37422">
    <property type="entry name" value="TEICHURONIC ACID BIOSYNTHESIS PROTEIN TUAE"/>
    <property type="match status" value="1"/>
</dbReference>
<feature type="transmembrane region" description="Helical" evidence="5">
    <location>
        <begin position="379"/>
        <end position="395"/>
    </location>
</feature>
<dbReference type="InterPro" id="IPR051533">
    <property type="entry name" value="WaaL-like"/>
</dbReference>
<dbReference type="Proteomes" id="UP000001822">
    <property type="component" value="Chromosome"/>
</dbReference>
<dbReference type="Pfam" id="PF04932">
    <property type="entry name" value="Wzy_C"/>
    <property type="match status" value="1"/>
</dbReference>
<feature type="transmembrane region" description="Helical" evidence="5">
    <location>
        <begin position="232"/>
        <end position="251"/>
    </location>
</feature>
<feature type="transmembrane region" description="Helical" evidence="5">
    <location>
        <begin position="119"/>
        <end position="141"/>
    </location>
</feature>
<keyword evidence="3 5" id="KW-1133">Transmembrane helix</keyword>
<evidence type="ECO:0000313" key="7">
    <source>
        <dbReference type="EMBL" id="ABG60133.1"/>
    </source>
</evidence>
<feature type="transmembrane region" description="Helical" evidence="5">
    <location>
        <begin position="57"/>
        <end position="77"/>
    </location>
</feature>
<dbReference type="InterPro" id="IPR007016">
    <property type="entry name" value="O-antigen_ligase-rel_domated"/>
</dbReference>
<evidence type="ECO:0000256" key="5">
    <source>
        <dbReference type="SAM" id="Phobius"/>
    </source>
</evidence>
<dbReference type="KEGG" id="chu:CHU_2886"/>
<evidence type="ECO:0000259" key="6">
    <source>
        <dbReference type="Pfam" id="PF04932"/>
    </source>
</evidence>
<keyword evidence="8" id="KW-1185">Reference proteome</keyword>
<accession>A0A6N4SUI9</accession>
<comment type="subcellular location">
    <subcellularLocation>
        <location evidence="1">Membrane</location>
        <topology evidence="1">Multi-pass membrane protein</topology>
    </subcellularLocation>
</comment>
<dbReference type="GO" id="GO:0016020">
    <property type="term" value="C:membrane"/>
    <property type="evidence" value="ECO:0007669"/>
    <property type="project" value="UniProtKB-SubCell"/>
</dbReference>
<feature type="transmembrane region" description="Helical" evidence="5">
    <location>
        <begin position="318"/>
        <end position="343"/>
    </location>
</feature>
<feature type="domain" description="O-antigen ligase-related" evidence="6">
    <location>
        <begin position="194"/>
        <end position="333"/>
    </location>
</feature>
<proteinExistence type="predicted"/>
<organism evidence="7 8">
    <name type="scientific">Cytophaga hutchinsonii (strain ATCC 33406 / DSM 1761 / CIP 103989 / NBRC 15051 / NCIMB 9469 / D465)</name>
    <dbReference type="NCBI Taxonomy" id="269798"/>
    <lineage>
        <taxon>Bacteria</taxon>
        <taxon>Pseudomonadati</taxon>
        <taxon>Bacteroidota</taxon>
        <taxon>Cytophagia</taxon>
        <taxon>Cytophagales</taxon>
        <taxon>Cytophagaceae</taxon>
        <taxon>Cytophaga</taxon>
    </lineage>
</organism>
<name>A0A6N4SUI9_CYTH3</name>
<gene>
    <name evidence="7" type="ordered locus">CHU_2886</name>
</gene>
<keyword evidence="2 5" id="KW-0812">Transmembrane</keyword>
<evidence type="ECO:0000313" key="8">
    <source>
        <dbReference type="Proteomes" id="UP000001822"/>
    </source>
</evidence>
<feature type="transmembrane region" description="Helical" evidence="5">
    <location>
        <begin position="28"/>
        <end position="45"/>
    </location>
</feature>
<evidence type="ECO:0000256" key="4">
    <source>
        <dbReference type="ARBA" id="ARBA00023136"/>
    </source>
</evidence>
<evidence type="ECO:0000256" key="2">
    <source>
        <dbReference type="ARBA" id="ARBA00022692"/>
    </source>
</evidence>
<evidence type="ECO:0000256" key="3">
    <source>
        <dbReference type="ARBA" id="ARBA00022989"/>
    </source>
</evidence>
<dbReference type="AlphaFoldDB" id="A0A6N4SUI9"/>